<dbReference type="InterPro" id="IPR029058">
    <property type="entry name" value="AB_hydrolase_fold"/>
</dbReference>
<sequence length="125" mass="13389">MKAVKKIHGMIDKEIAAGTNPNNVFICGFSQGGALTLASIPKTLGGGATVPFNSSILQRVKEDAKKLDKLVLPFSKEMAPTLLALGHSLNSIIWNLGSNPVSTVRPEDTTCHLKHRHTLHSTGHI</sequence>
<dbReference type="GO" id="GO:0005737">
    <property type="term" value="C:cytoplasm"/>
    <property type="evidence" value="ECO:0007669"/>
    <property type="project" value="TreeGrafter"/>
</dbReference>
<keyword evidence="5" id="KW-1185">Reference proteome</keyword>
<dbReference type="PANTHER" id="PTHR10655">
    <property type="entry name" value="LYSOPHOSPHOLIPASE-RELATED"/>
    <property type="match status" value="1"/>
</dbReference>
<reference evidence="4" key="2">
    <citation type="submission" date="2020-08" db="EMBL/GenBank/DDBJ databases">
        <title>Plant Genome Project.</title>
        <authorList>
            <person name="Zhang R.-G."/>
        </authorList>
    </citation>
    <scope>NUCLEOTIDE SEQUENCE</scope>
    <source>
        <strain evidence="4">Huo1</strain>
        <tissue evidence="4">Leaf</tissue>
    </source>
</reference>
<comment type="similarity">
    <text evidence="1">Belongs to the AB hydrolase superfamily. AB hydrolase 2 family.</text>
</comment>
<dbReference type="AlphaFoldDB" id="A0A8X8XQQ8"/>
<feature type="domain" description="Phospholipase/carboxylesterase/thioesterase" evidence="3">
    <location>
        <begin position="2"/>
        <end position="42"/>
    </location>
</feature>
<dbReference type="Pfam" id="PF02230">
    <property type="entry name" value="Abhydrolase_2"/>
    <property type="match status" value="1"/>
</dbReference>
<evidence type="ECO:0000259" key="3">
    <source>
        <dbReference type="Pfam" id="PF02230"/>
    </source>
</evidence>
<dbReference type="InterPro" id="IPR003140">
    <property type="entry name" value="PLipase/COase/thioEstase"/>
</dbReference>
<dbReference type="GO" id="GO:0008474">
    <property type="term" value="F:palmitoyl-(protein) hydrolase activity"/>
    <property type="evidence" value="ECO:0007669"/>
    <property type="project" value="TreeGrafter"/>
</dbReference>
<evidence type="ECO:0000256" key="2">
    <source>
        <dbReference type="ARBA" id="ARBA00022801"/>
    </source>
</evidence>
<name>A0A8X8XQQ8_SALSN</name>
<accession>A0A8X8XQQ8</accession>
<keyword evidence="2" id="KW-0378">Hydrolase</keyword>
<dbReference type="InterPro" id="IPR050565">
    <property type="entry name" value="LYPA1-2/EST-like"/>
</dbReference>
<organism evidence="4">
    <name type="scientific">Salvia splendens</name>
    <name type="common">Scarlet sage</name>
    <dbReference type="NCBI Taxonomy" id="180675"/>
    <lineage>
        <taxon>Eukaryota</taxon>
        <taxon>Viridiplantae</taxon>
        <taxon>Streptophyta</taxon>
        <taxon>Embryophyta</taxon>
        <taxon>Tracheophyta</taxon>
        <taxon>Spermatophyta</taxon>
        <taxon>Magnoliopsida</taxon>
        <taxon>eudicotyledons</taxon>
        <taxon>Gunneridae</taxon>
        <taxon>Pentapetalae</taxon>
        <taxon>asterids</taxon>
        <taxon>lamiids</taxon>
        <taxon>Lamiales</taxon>
        <taxon>Lamiaceae</taxon>
        <taxon>Nepetoideae</taxon>
        <taxon>Mentheae</taxon>
        <taxon>Salviinae</taxon>
        <taxon>Salvia</taxon>
        <taxon>Salvia subgen. Calosphace</taxon>
        <taxon>core Calosphace</taxon>
    </lineage>
</organism>
<proteinExistence type="inferred from homology"/>
<dbReference type="Gene3D" id="3.40.50.1820">
    <property type="entry name" value="alpha/beta hydrolase"/>
    <property type="match status" value="1"/>
</dbReference>
<protein>
    <recommendedName>
        <fullName evidence="3">Phospholipase/carboxylesterase/thioesterase domain-containing protein</fullName>
    </recommendedName>
</protein>
<evidence type="ECO:0000313" key="5">
    <source>
        <dbReference type="Proteomes" id="UP000298416"/>
    </source>
</evidence>
<evidence type="ECO:0000313" key="4">
    <source>
        <dbReference type="EMBL" id="KAG6416465.1"/>
    </source>
</evidence>
<dbReference type="GO" id="GO:0052689">
    <property type="term" value="F:carboxylic ester hydrolase activity"/>
    <property type="evidence" value="ECO:0007669"/>
    <property type="project" value="TreeGrafter"/>
</dbReference>
<reference evidence="4" key="1">
    <citation type="submission" date="2018-01" db="EMBL/GenBank/DDBJ databases">
        <authorList>
            <person name="Mao J.F."/>
        </authorList>
    </citation>
    <scope>NUCLEOTIDE SEQUENCE</scope>
    <source>
        <strain evidence="4">Huo1</strain>
        <tissue evidence="4">Leaf</tissue>
    </source>
</reference>
<comment type="caution">
    <text evidence="4">The sequence shown here is derived from an EMBL/GenBank/DDBJ whole genome shotgun (WGS) entry which is preliminary data.</text>
</comment>
<dbReference type="EMBL" id="PNBA02000008">
    <property type="protein sequence ID" value="KAG6416465.1"/>
    <property type="molecule type" value="Genomic_DNA"/>
</dbReference>
<dbReference type="PANTHER" id="PTHR10655:SF17">
    <property type="entry name" value="LYSOPHOSPHOLIPASE-LIKE PROTEIN 1"/>
    <property type="match status" value="1"/>
</dbReference>
<dbReference type="Proteomes" id="UP000298416">
    <property type="component" value="Unassembled WGS sequence"/>
</dbReference>
<dbReference type="SUPFAM" id="SSF53474">
    <property type="entry name" value="alpha/beta-Hydrolases"/>
    <property type="match status" value="1"/>
</dbReference>
<evidence type="ECO:0000256" key="1">
    <source>
        <dbReference type="ARBA" id="ARBA00006499"/>
    </source>
</evidence>
<gene>
    <name evidence="4" type="ORF">SASPL_123895</name>
</gene>